<feature type="region of interest" description="Disordered" evidence="1">
    <location>
        <begin position="1"/>
        <end position="49"/>
    </location>
</feature>
<organism evidence="2">
    <name type="scientific">bioreactor metagenome</name>
    <dbReference type="NCBI Taxonomy" id="1076179"/>
    <lineage>
        <taxon>unclassified sequences</taxon>
        <taxon>metagenomes</taxon>
        <taxon>ecological metagenomes</taxon>
    </lineage>
</organism>
<feature type="region of interest" description="Disordered" evidence="1">
    <location>
        <begin position="311"/>
        <end position="333"/>
    </location>
</feature>
<gene>
    <name evidence="2" type="ORF">SDC9_77336</name>
</gene>
<protein>
    <submittedName>
        <fullName evidence="2">Uncharacterized protein</fullName>
    </submittedName>
</protein>
<accession>A0A644YQK7</accession>
<dbReference type="EMBL" id="VSSQ01005889">
    <property type="protein sequence ID" value="MPM30786.1"/>
    <property type="molecule type" value="Genomic_DNA"/>
</dbReference>
<feature type="region of interest" description="Disordered" evidence="1">
    <location>
        <begin position="219"/>
        <end position="254"/>
    </location>
</feature>
<comment type="caution">
    <text evidence="2">The sequence shown here is derived from an EMBL/GenBank/DDBJ whole genome shotgun (WGS) entry which is preliminary data.</text>
</comment>
<reference evidence="2" key="1">
    <citation type="submission" date="2019-08" db="EMBL/GenBank/DDBJ databases">
        <authorList>
            <person name="Kucharzyk K."/>
            <person name="Murdoch R.W."/>
            <person name="Higgins S."/>
            <person name="Loffler F."/>
        </authorList>
    </citation>
    <scope>NUCLEOTIDE SEQUENCE</scope>
</reference>
<evidence type="ECO:0000313" key="2">
    <source>
        <dbReference type="EMBL" id="MPM30786.1"/>
    </source>
</evidence>
<dbReference type="AlphaFoldDB" id="A0A644YQK7"/>
<proteinExistence type="predicted"/>
<feature type="compositionally biased region" description="Basic and acidic residues" evidence="1">
    <location>
        <begin position="19"/>
        <end position="31"/>
    </location>
</feature>
<evidence type="ECO:0000256" key="1">
    <source>
        <dbReference type="SAM" id="MobiDB-lite"/>
    </source>
</evidence>
<name>A0A644YQK7_9ZZZZ</name>
<sequence>MSASLSARPVSPQGSRRRAASEPRLPDDRSDSLAAGPIGPDGGLRGAVPDQMDAWLAGHLGAAHRDGPQLVAQPHGLQMLQCGAKPGRPDDRVQRGEAAIGLPDSVRFHRGEQRPAPEHAPVVRLAGVLVPRQTGIGDHASGRAARLDVGPHLVDGLPSALVRGEAVAEFRYPPGVPEGGGHPRDLRQMLDRRDPATDDRDSASGEVSSPCVVVGVQLPAGEGGAAGDIGPDRIGPGAGRVDDDPRSPLPTVGLDDQIPLGVVIVGPDRVHQHRTQDRRVEAILESREVAWHGAAARLIGVDRRAREAGQIEDPVDSGHGQRLPAVPPSPTRAGLMVEDDEVAAGLREVDSAHETAPQQVIGSR</sequence>